<proteinExistence type="predicted"/>
<organism evidence="2 3">
    <name type="scientific">Pochonia chlamydosporia 170</name>
    <dbReference type="NCBI Taxonomy" id="1380566"/>
    <lineage>
        <taxon>Eukaryota</taxon>
        <taxon>Fungi</taxon>
        <taxon>Dikarya</taxon>
        <taxon>Ascomycota</taxon>
        <taxon>Pezizomycotina</taxon>
        <taxon>Sordariomycetes</taxon>
        <taxon>Hypocreomycetidae</taxon>
        <taxon>Hypocreales</taxon>
        <taxon>Clavicipitaceae</taxon>
        <taxon>Pochonia</taxon>
    </lineage>
</organism>
<feature type="domain" description="DAGKc" evidence="1">
    <location>
        <begin position="99"/>
        <end position="247"/>
    </location>
</feature>
<dbReference type="GO" id="GO:0005737">
    <property type="term" value="C:cytoplasm"/>
    <property type="evidence" value="ECO:0007669"/>
    <property type="project" value="TreeGrafter"/>
</dbReference>
<dbReference type="Gene3D" id="3.40.50.10330">
    <property type="entry name" value="Probable inorganic polyphosphate/atp-NAD kinase, domain 1"/>
    <property type="match status" value="1"/>
</dbReference>
<dbReference type="OrthoDB" id="3853857at2759"/>
<keyword evidence="2" id="KW-0418">Kinase</keyword>
<dbReference type="GO" id="GO:0016020">
    <property type="term" value="C:membrane"/>
    <property type="evidence" value="ECO:0007669"/>
    <property type="project" value="TreeGrafter"/>
</dbReference>
<dbReference type="Pfam" id="PF00781">
    <property type="entry name" value="DAGK_cat"/>
    <property type="match status" value="1"/>
</dbReference>
<reference evidence="2 3" key="1">
    <citation type="journal article" date="2016" name="PLoS Pathog.">
        <title>Biosynthesis of antibiotic leucinostatins in bio-control fungus Purpureocillium lilacinum and their inhibition on phytophthora revealed by genome mining.</title>
        <authorList>
            <person name="Wang G."/>
            <person name="Liu Z."/>
            <person name="Lin R."/>
            <person name="Li E."/>
            <person name="Mao Z."/>
            <person name="Ling J."/>
            <person name="Yang Y."/>
            <person name="Yin W.B."/>
            <person name="Xie B."/>
        </authorList>
    </citation>
    <scope>NUCLEOTIDE SEQUENCE [LARGE SCALE GENOMIC DNA]</scope>
    <source>
        <strain evidence="2">170</strain>
    </source>
</reference>
<keyword evidence="2" id="KW-0808">Transferase</keyword>
<dbReference type="AlphaFoldDB" id="A0A179FTZ1"/>
<dbReference type="SUPFAM" id="SSF111331">
    <property type="entry name" value="NAD kinase/diacylglycerol kinase-like"/>
    <property type="match status" value="1"/>
</dbReference>
<dbReference type="GO" id="GO:0046512">
    <property type="term" value="P:sphingosine biosynthetic process"/>
    <property type="evidence" value="ECO:0007669"/>
    <property type="project" value="TreeGrafter"/>
</dbReference>
<name>A0A179FTZ1_METCM</name>
<dbReference type="KEGG" id="pchm:VFPPC_05194"/>
<dbReference type="STRING" id="1380566.A0A179FTZ1"/>
<dbReference type="PROSITE" id="PS50146">
    <property type="entry name" value="DAGK"/>
    <property type="match status" value="1"/>
</dbReference>
<evidence type="ECO:0000313" key="2">
    <source>
        <dbReference type="EMBL" id="OAQ69064.1"/>
    </source>
</evidence>
<evidence type="ECO:0000259" key="1">
    <source>
        <dbReference type="PROSITE" id="PS50146"/>
    </source>
</evidence>
<keyword evidence="3" id="KW-1185">Reference proteome</keyword>
<evidence type="ECO:0000313" key="3">
    <source>
        <dbReference type="Proteomes" id="UP000078397"/>
    </source>
</evidence>
<dbReference type="InterPro" id="IPR016064">
    <property type="entry name" value="NAD/diacylglycerol_kinase_sf"/>
</dbReference>
<dbReference type="Proteomes" id="UP000078397">
    <property type="component" value="Unassembled WGS sequence"/>
</dbReference>
<dbReference type="InterPro" id="IPR050187">
    <property type="entry name" value="Lipid_Phosphate_FormReg"/>
</dbReference>
<dbReference type="InterPro" id="IPR001206">
    <property type="entry name" value="Diacylglycerol_kinase_cat_dom"/>
</dbReference>
<dbReference type="PANTHER" id="PTHR12358">
    <property type="entry name" value="SPHINGOSINE KINASE"/>
    <property type="match status" value="1"/>
</dbReference>
<sequence length="468" mass="51248">MAANAGQMTPTRVRDVELTESTLTWTNADNTKEDATTHEILFIIGSSPDHTPSFTIFCLKEDTENQTRPFQLLLLQTDKIPHELKKLVITGLPPHLQPAPNNTVDIVVSTKSGTGLAQLFWQDVLQPLLQSASSKAATEAYEVTVTQDAQSVRQYATTLKQSSAPRTIILLSGDGGIVDLLNGHEPAADAILPLIALLPLGTGNALFHSLHKPCESVPGPTPLVLALRTLFLGVPANLPIFQATFTPGSHIVTYTDPSLSTSDSQLPHKQDVKTLYGAIVASHGFHASIVYESDTPTYRVHGSKRFGMVAQELLKISHPYKAALDVLPPSSDTLERDPHDTHGYILVSMVSNLESNFTISPASKPLDGKLHLVHFGAISGDRAMEAMMKAYDGGKHVDVRWDDGERIRYEEVREVRVVSEEEEEERWRVFCVDGTIVQVERGGGMSVGRADRELFRILVDRRVLGSEG</sequence>
<gene>
    <name evidence="2" type="ORF">VFPPC_05194</name>
</gene>
<dbReference type="RefSeq" id="XP_018145914.1">
    <property type="nucleotide sequence ID" value="XM_018284428.1"/>
</dbReference>
<dbReference type="EMBL" id="LSBJ02000003">
    <property type="protein sequence ID" value="OAQ69064.1"/>
    <property type="molecule type" value="Genomic_DNA"/>
</dbReference>
<dbReference type="PANTHER" id="PTHR12358:SF108">
    <property type="entry name" value="DAGKC DOMAIN-CONTAINING PROTEIN"/>
    <property type="match status" value="1"/>
</dbReference>
<protein>
    <submittedName>
        <fullName evidence="2">Diacylglycerol kinase, catalytic domain-containing protein</fullName>
    </submittedName>
</protein>
<comment type="caution">
    <text evidence="2">The sequence shown here is derived from an EMBL/GenBank/DDBJ whole genome shotgun (WGS) entry which is preliminary data.</text>
</comment>
<dbReference type="GeneID" id="28848422"/>
<dbReference type="InterPro" id="IPR017438">
    <property type="entry name" value="ATP-NAD_kinase_N"/>
</dbReference>
<dbReference type="Gene3D" id="2.60.200.40">
    <property type="match status" value="1"/>
</dbReference>
<accession>A0A179FTZ1</accession>
<dbReference type="GO" id="GO:0001727">
    <property type="term" value="F:lipid kinase activity"/>
    <property type="evidence" value="ECO:0007669"/>
    <property type="project" value="TreeGrafter"/>
</dbReference>